<dbReference type="SUPFAM" id="SSF49785">
    <property type="entry name" value="Galactose-binding domain-like"/>
    <property type="match status" value="2"/>
</dbReference>
<dbReference type="Gene3D" id="2.60.120.260">
    <property type="entry name" value="Galactose-binding domain-like"/>
    <property type="match status" value="2"/>
</dbReference>
<gene>
    <name evidence="2" type="ORF">D1B32_12300</name>
</gene>
<dbReference type="Pfam" id="PF00754">
    <property type="entry name" value="F5_F8_type_C"/>
    <property type="match status" value="1"/>
</dbReference>
<dbReference type="Proteomes" id="UP000285456">
    <property type="component" value="Unassembled WGS sequence"/>
</dbReference>
<feature type="domain" description="F5/8 type C" evidence="1">
    <location>
        <begin position="347"/>
        <end position="498"/>
    </location>
</feature>
<organism evidence="2 3">
    <name type="scientific">Oceanobacillus profundus</name>
    <dbReference type="NCBI Taxonomy" id="372463"/>
    <lineage>
        <taxon>Bacteria</taxon>
        <taxon>Bacillati</taxon>
        <taxon>Bacillota</taxon>
        <taxon>Bacilli</taxon>
        <taxon>Bacillales</taxon>
        <taxon>Bacillaceae</taxon>
        <taxon>Oceanobacillus</taxon>
    </lineage>
</organism>
<dbReference type="EMBL" id="QWEH01000007">
    <property type="protein sequence ID" value="RHW32010.1"/>
    <property type="molecule type" value="Genomic_DNA"/>
</dbReference>
<sequence length="699" mass="78919">MNEYRPGLLYDKTTITGEKNMTDGDINTSDLITNEGLIFILDKVTFVEKVFMAESHPWRTKVEFYRDIELNELITYIDPSNANMSITGAFYNVHADKVKAIKILSVSADFTRNITMFDIYGVQEVLDKYLFQDGEEIKKYIDIIGDYIPVIPTMSSNNSPDEYVVKSIQGVQTSSYAYKIFDNDSETSPGYSGGNGVIAISLPEEKRIRSTEISNIGIDNAPDSYILEGSNDEVNWDILFENHELTWNQLEVKKFNFFNDNFYKYYKFTVSRIRTPYTRVASIQIYENKTIKTWQTIGTAPATKEMFDTHGMTDLSIIDNEAIQGLVSDTPELLCWTDDSMTVSEADIIPKMGPSNINEDCTVSASSFSGSGESFGPWRAFDDKNDSTEAWLSNNENAGAWLKVEFTDPKIIRKYVIESRRDTWGGRGAPNSWSFEGSHDNEEWVVLDTQVGHDDWGNFVTRKEFNISNSVFYKYYRILVLSTNGSSAAIGEMELYELSQVSRKVNLTAIPHPQLLLPKENIEVGDIESVKLESTVSDQGVLKIIASGDSGSNWHGLSEVIGYGNLSNLPLVKDIGFTLEEFNVLTKDELSAIFPNGRARFAFYLEQESLTDVVEINSLTINEKQYTMTPSVESLSVMYELLEADKPTLYVSRDDGETWTQVKDDKLTDISSQPEGNKLRVKAVLENGQEIHGLSYAWI</sequence>
<dbReference type="InterPro" id="IPR000421">
    <property type="entry name" value="FA58C"/>
</dbReference>
<protein>
    <recommendedName>
        <fullName evidence="1">F5/8 type C domain-containing protein</fullName>
    </recommendedName>
</protein>
<reference evidence="2 3" key="1">
    <citation type="journal article" date="2007" name="Int. J. Syst. Evol. Microbiol.">
        <title>Oceanobacillus profundus sp. nov., isolated from a deep-sea sediment core.</title>
        <authorList>
            <person name="Kim Y.G."/>
            <person name="Choi D.H."/>
            <person name="Hyun S."/>
            <person name="Cho B.C."/>
        </authorList>
    </citation>
    <scope>NUCLEOTIDE SEQUENCE [LARGE SCALE GENOMIC DNA]</scope>
    <source>
        <strain evidence="2 3">DSM 18246</strain>
    </source>
</reference>
<keyword evidence="3" id="KW-1185">Reference proteome</keyword>
<accession>A0A417YGQ8</accession>
<dbReference type="OrthoDB" id="7182479at2"/>
<comment type="caution">
    <text evidence="2">The sequence shown here is derived from an EMBL/GenBank/DDBJ whole genome shotgun (WGS) entry which is preliminary data.</text>
</comment>
<dbReference type="AlphaFoldDB" id="A0A417YGQ8"/>
<proteinExistence type="predicted"/>
<name>A0A417YGQ8_9BACI</name>
<dbReference type="PROSITE" id="PS50022">
    <property type="entry name" value="FA58C_3"/>
    <property type="match status" value="1"/>
</dbReference>
<dbReference type="RefSeq" id="WP_118889568.1">
    <property type="nucleotide sequence ID" value="NZ_PHUT01000007.1"/>
</dbReference>
<dbReference type="InterPro" id="IPR008979">
    <property type="entry name" value="Galactose-bd-like_sf"/>
</dbReference>
<evidence type="ECO:0000313" key="3">
    <source>
        <dbReference type="Proteomes" id="UP000285456"/>
    </source>
</evidence>
<evidence type="ECO:0000313" key="2">
    <source>
        <dbReference type="EMBL" id="RHW32010.1"/>
    </source>
</evidence>
<evidence type="ECO:0000259" key="1">
    <source>
        <dbReference type="PROSITE" id="PS50022"/>
    </source>
</evidence>